<feature type="region of interest" description="Disordered" evidence="6">
    <location>
        <begin position="212"/>
        <end position="264"/>
    </location>
</feature>
<protein>
    <recommendedName>
        <fullName evidence="7">Zn(2)-C6 fungal-type domain-containing protein</fullName>
    </recommendedName>
</protein>
<proteinExistence type="predicted"/>
<feature type="compositionally biased region" description="Basic and acidic residues" evidence="6">
    <location>
        <begin position="31"/>
        <end position="42"/>
    </location>
</feature>
<comment type="caution">
    <text evidence="8">The sequence shown here is derived from an EMBL/GenBank/DDBJ whole genome shotgun (WGS) entry which is preliminary data.</text>
</comment>
<evidence type="ECO:0000256" key="6">
    <source>
        <dbReference type="SAM" id="MobiDB-lite"/>
    </source>
</evidence>
<accession>A0AAD4KUN3</accession>
<dbReference type="InterPro" id="IPR001138">
    <property type="entry name" value="Zn2Cys6_DnaBD"/>
</dbReference>
<feature type="compositionally biased region" description="Basic and acidic residues" evidence="6">
    <location>
        <begin position="254"/>
        <end position="264"/>
    </location>
</feature>
<name>A0AAD4KUN3_9EURO</name>
<evidence type="ECO:0000259" key="7">
    <source>
        <dbReference type="PROSITE" id="PS50048"/>
    </source>
</evidence>
<dbReference type="RefSeq" id="XP_046074035.1">
    <property type="nucleotide sequence ID" value="XM_046213835.1"/>
</dbReference>
<feature type="compositionally biased region" description="Basic residues" evidence="6">
    <location>
        <begin position="217"/>
        <end position="231"/>
    </location>
</feature>
<sequence>MPGYRLRSSDKSVQNQTPAQKDPDVVMSEDIINRFFDDKASDENDGDYEEENEEYDDQEDAECESDEIFVINTAVAVGKIQEAAGGNIGAANRPANAGSSNSDDSTDPISIEALRSWFQDETERLQKKIKTKQDGVKKVEHKIANDMERCIEKQRELQKEYEKHNKGDYELEKIKEAAEIWGNRAAKNKEKKEKVENEIAELKAQQNEILANPRNMFIKKKRAKTTKRGPRAPRYQPPPDFDPLNGDDSLSENEEYKKSKKDEGSRTNAMIACRRCRHKKTRCDQADIQCGYCKSQGKKCRYNAIWVPGRQLTSNYLSGLEKKVEAQAAELKHYEEASPFLVSTANPLSGITGYGPRPADEAFQNYYRLIHGMKPKAHVPPVLSVLAKTPSPDNEAGQARQEQDRDFGGNYPSKRRKTATSTNENTKGYSPNQSSGNSQQPSSNLTTNTVLPQPLPGQVYKGVNQFQTLWADALAGNGFSLPLKNDQILQWPTWTHDS</sequence>
<dbReference type="PROSITE" id="PS00463">
    <property type="entry name" value="ZN2_CY6_FUNGAL_1"/>
    <property type="match status" value="1"/>
</dbReference>
<dbReference type="Pfam" id="PF00172">
    <property type="entry name" value="Zn_clus"/>
    <property type="match status" value="1"/>
</dbReference>
<organism evidence="8 9">
    <name type="scientific">Talaromyces proteolyticus</name>
    <dbReference type="NCBI Taxonomy" id="1131652"/>
    <lineage>
        <taxon>Eukaryota</taxon>
        <taxon>Fungi</taxon>
        <taxon>Dikarya</taxon>
        <taxon>Ascomycota</taxon>
        <taxon>Pezizomycotina</taxon>
        <taxon>Eurotiomycetes</taxon>
        <taxon>Eurotiomycetidae</taxon>
        <taxon>Eurotiales</taxon>
        <taxon>Trichocomaceae</taxon>
        <taxon>Talaromyces</taxon>
        <taxon>Talaromyces sect. Bacilispori</taxon>
    </lineage>
</organism>
<dbReference type="CDD" id="cd00067">
    <property type="entry name" value="GAL4"/>
    <property type="match status" value="1"/>
</dbReference>
<feature type="region of interest" description="Disordered" evidence="6">
    <location>
        <begin position="1"/>
        <end position="62"/>
    </location>
</feature>
<dbReference type="GO" id="GO:0008270">
    <property type="term" value="F:zinc ion binding"/>
    <property type="evidence" value="ECO:0007669"/>
    <property type="project" value="InterPro"/>
</dbReference>
<feature type="domain" description="Zn(2)-C6 fungal-type" evidence="7">
    <location>
        <begin position="272"/>
        <end position="302"/>
    </location>
</feature>
<dbReference type="Gene3D" id="4.10.240.10">
    <property type="entry name" value="Zn(2)-C6 fungal-type DNA-binding domain"/>
    <property type="match status" value="1"/>
</dbReference>
<evidence type="ECO:0000313" key="9">
    <source>
        <dbReference type="Proteomes" id="UP001201262"/>
    </source>
</evidence>
<evidence type="ECO:0000256" key="4">
    <source>
        <dbReference type="ARBA" id="ARBA00023242"/>
    </source>
</evidence>
<keyword evidence="2" id="KW-0238">DNA-binding</keyword>
<gene>
    <name evidence="8" type="ORF">BGW36DRAFT_356993</name>
</gene>
<dbReference type="GO" id="GO:0003677">
    <property type="term" value="F:DNA binding"/>
    <property type="evidence" value="ECO:0007669"/>
    <property type="project" value="UniProtKB-KW"/>
</dbReference>
<feature type="region of interest" description="Disordered" evidence="6">
    <location>
        <begin position="386"/>
        <end position="453"/>
    </location>
</feature>
<evidence type="ECO:0000256" key="2">
    <source>
        <dbReference type="ARBA" id="ARBA00023125"/>
    </source>
</evidence>
<evidence type="ECO:0000256" key="3">
    <source>
        <dbReference type="ARBA" id="ARBA00023163"/>
    </source>
</evidence>
<feature type="compositionally biased region" description="Polar residues" evidence="6">
    <location>
        <begin position="419"/>
        <end position="429"/>
    </location>
</feature>
<dbReference type="GeneID" id="70244122"/>
<dbReference type="EMBL" id="JAJTJA010000004">
    <property type="protein sequence ID" value="KAH8700329.1"/>
    <property type="molecule type" value="Genomic_DNA"/>
</dbReference>
<keyword evidence="4" id="KW-0539">Nucleus</keyword>
<feature type="compositionally biased region" description="Low complexity" evidence="6">
    <location>
        <begin position="430"/>
        <end position="444"/>
    </location>
</feature>
<feature type="region of interest" description="Disordered" evidence="6">
    <location>
        <begin position="87"/>
        <end position="109"/>
    </location>
</feature>
<evidence type="ECO:0000256" key="1">
    <source>
        <dbReference type="ARBA" id="ARBA00023015"/>
    </source>
</evidence>
<keyword evidence="1" id="KW-0805">Transcription regulation</keyword>
<feature type="coiled-coil region" evidence="5">
    <location>
        <begin position="185"/>
        <end position="212"/>
    </location>
</feature>
<keyword evidence="5" id="KW-0175">Coiled coil</keyword>
<dbReference type="AlphaFoldDB" id="A0AAD4KUN3"/>
<evidence type="ECO:0000313" key="8">
    <source>
        <dbReference type="EMBL" id="KAH8700329.1"/>
    </source>
</evidence>
<reference evidence="8" key="1">
    <citation type="submission" date="2021-12" db="EMBL/GenBank/DDBJ databases">
        <title>Convergent genome expansion in fungi linked to evolution of root-endophyte symbiosis.</title>
        <authorList>
            <consortium name="DOE Joint Genome Institute"/>
            <person name="Ke Y.-H."/>
            <person name="Bonito G."/>
            <person name="Liao H.-L."/>
            <person name="Looney B."/>
            <person name="Rojas-Flechas A."/>
            <person name="Nash J."/>
            <person name="Hameed K."/>
            <person name="Schadt C."/>
            <person name="Martin F."/>
            <person name="Crous P.W."/>
            <person name="Miettinen O."/>
            <person name="Magnuson J.K."/>
            <person name="Labbe J."/>
            <person name="Jacobson D."/>
            <person name="Doktycz M.J."/>
            <person name="Veneault-Fourrey C."/>
            <person name="Kuo A."/>
            <person name="Mondo S."/>
            <person name="Calhoun S."/>
            <person name="Riley R."/>
            <person name="Ohm R."/>
            <person name="LaButti K."/>
            <person name="Andreopoulos B."/>
            <person name="Pangilinan J."/>
            <person name="Nolan M."/>
            <person name="Tritt A."/>
            <person name="Clum A."/>
            <person name="Lipzen A."/>
            <person name="Daum C."/>
            <person name="Barry K."/>
            <person name="Grigoriev I.V."/>
            <person name="Vilgalys R."/>
        </authorList>
    </citation>
    <scope>NUCLEOTIDE SEQUENCE</scope>
    <source>
        <strain evidence="8">PMI_201</strain>
    </source>
</reference>
<dbReference type="SUPFAM" id="SSF57701">
    <property type="entry name" value="Zn2/Cys6 DNA-binding domain"/>
    <property type="match status" value="1"/>
</dbReference>
<keyword evidence="3" id="KW-0804">Transcription</keyword>
<feature type="compositionally biased region" description="Acidic residues" evidence="6">
    <location>
        <begin position="43"/>
        <end position="62"/>
    </location>
</feature>
<evidence type="ECO:0000256" key="5">
    <source>
        <dbReference type="SAM" id="Coils"/>
    </source>
</evidence>
<keyword evidence="9" id="KW-1185">Reference proteome</keyword>
<dbReference type="Proteomes" id="UP001201262">
    <property type="component" value="Unassembled WGS sequence"/>
</dbReference>
<dbReference type="GO" id="GO:0000981">
    <property type="term" value="F:DNA-binding transcription factor activity, RNA polymerase II-specific"/>
    <property type="evidence" value="ECO:0007669"/>
    <property type="project" value="InterPro"/>
</dbReference>
<dbReference type="InterPro" id="IPR036864">
    <property type="entry name" value="Zn2-C6_fun-type_DNA-bd_sf"/>
</dbReference>
<dbReference type="PROSITE" id="PS50048">
    <property type="entry name" value="ZN2_CY6_FUNGAL_2"/>
    <property type="match status" value="1"/>
</dbReference>